<proteinExistence type="predicted"/>
<dbReference type="Proteomes" id="UP000267469">
    <property type="component" value="Unassembled WGS sequence"/>
</dbReference>
<organism evidence="4 5">
    <name type="scientific">Sinomicrobium pectinilyticum</name>
    <dbReference type="NCBI Taxonomy" id="1084421"/>
    <lineage>
        <taxon>Bacteria</taxon>
        <taxon>Pseudomonadati</taxon>
        <taxon>Bacteroidota</taxon>
        <taxon>Flavobacteriia</taxon>
        <taxon>Flavobacteriales</taxon>
        <taxon>Flavobacteriaceae</taxon>
        <taxon>Sinomicrobium</taxon>
    </lineage>
</organism>
<dbReference type="PANTHER" id="PTHR30273">
    <property type="entry name" value="PERIPLASMIC SIGNAL SENSOR AND SIGMA FACTOR ACTIVATOR FECR-RELATED"/>
    <property type="match status" value="1"/>
</dbReference>
<dbReference type="GO" id="GO:0016989">
    <property type="term" value="F:sigma factor antagonist activity"/>
    <property type="evidence" value="ECO:0007669"/>
    <property type="project" value="TreeGrafter"/>
</dbReference>
<dbReference type="InterPro" id="IPR032508">
    <property type="entry name" value="FecR_C"/>
</dbReference>
<reference evidence="4 5" key="1">
    <citation type="submission" date="2018-10" db="EMBL/GenBank/DDBJ databases">
        <title>Sinomicrobium pectinilyticum sp. nov., a pectinase-producing bacterium isolated from alkaline and saline soil, and emended description of the genus Sinomicrobium.</title>
        <authorList>
            <person name="Cheng B."/>
            <person name="Li C."/>
            <person name="Lai Q."/>
            <person name="Du M."/>
            <person name="Shao Z."/>
            <person name="Xu P."/>
            <person name="Yang C."/>
        </authorList>
    </citation>
    <scope>NUCLEOTIDE SEQUENCE [LARGE SCALE GENOMIC DNA]</scope>
    <source>
        <strain evidence="4 5">5DNS001</strain>
    </source>
</reference>
<evidence type="ECO:0000259" key="2">
    <source>
        <dbReference type="Pfam" id="PF04773"/>
    </source>
</evidence>
<dbReference type="PIRSF" id="PIRSF018266">
    <property type="entry name" value="FecR"/>
    <property type="match status" value="1"/>
</dbReference>
<dbReference type="Pfam" id="PF16344">
    <property type="entry name" value="FecR_C"/>
    <property type="match status" value="1"/>
</dbReference>
<dbReference type="OrthoDB" id="651134at2"/>
<dbReference type="EMBL" id="RJTM01000114">
    <property type="protein sequence ID" value="RNL82384.1"/>
    <property type="molecule type" value="Genomic_DNA"/>
</dbReference>
<keyword evidence="1" id="KW-0812">Transmembrane</keyword>
<dbReference type="Gene3D" id="2.60.120.1440">
    <property type="match status" value="1"/>
</dbReference>
<sequence>MSGQKIENSIVRYLSGEATSEDLDILTDWIRIDNNLLIFTSYVELHYQTITAMNDPDTEKIKRVLLERMKKDKRGFSVHKIKPFLKYIAIGLLFFSMGYLLRQEIFGEKENRSLISEQKKVTIVLDDGTVKTVEPDNEGELVDSRGNIIGRQQKSKLTYSRSATYDKMIYHTLKVPYGKRFDLVLSDGTQVLLNSGTSLRYPVEFRKGSVRTVYLNGEAYFEVTEDKEHPFIVDANKVQVEVLGTEFNVSHYPEDPAINTVLVSGTVSLRATEEDGLKQEPVLLKPGYKGEWAKHRAKINVEKVNTEIYTSWTEGKLIFSNTPFLQIRRALERHYNVEIANNDAALDEQRFDAIFDVETIEQVLESFNKSYSIEYEIKDNRIIIN</sequence>
<dbReference type="InterPro" id="IPR006860">
    <property type="entry name" value="FecR"/>
</dbReference>
<accession>A0A3N0E3G5</accession>
<evidence type="ECO:0000256" key="1">
    <source>
        <dbReference type="SAM" id="Phobius"/>
    </source>
</evidence>
<evidence type="ECO:0000259" key="3">
    <source>
        <dbReference type="Pfam" id="PF16344"/>
    </source>
</evidence>
<keyword evidence="1" id="KW-0472">Membrane</keyword>
<dbReference type="RefSeq" id="WP_123217251.1">
    <property type="nucleotide sequence ID" value="NZ_RJTM01000114.1"/>
</dbReference>
<dbReference type="Pfam" id="PF04773">
    <property type="entry name" value="FecR"/>
    <property type="match status" value="1"/>
</dbReference>
<name>A0A3N0E3G5_SINP1</name>
<evidence type="ECO:0000313" key="4">
    <source>
        <dbReference type="EMBL" id="RNL82384.1"/>
    </source>
</evidence>
<protein>
    <submittedName>
        <fullName evidence="4">DUF4974 domain-containing protein</fullName>
    </submittedName>
</protein>
<comment type="caution">
    <text evidence="4">The sequence shown here is derived from an EMBL/GenBank/DDBJ whole genome shotgun (WGS) entry which is preliminary data.</text>
</comment>
<feature type="transmembrane region" description="Helical" evidence="1">
    <location>
        <begin position="84"/>
        <end position="101"/>
    </location>
</feature>
<dbReference type="InterPro" id="IPR012373">
    <property type="entry name" value="Ferrdict_sens_TM"/>
</dbReference>
<evidence type="ECO:0000313" key="5">
    <source>
        <dbReference type="Proteomes" id="UP000267469"/>
    </source>
</evidence>
<feature type="domain" description="FecR protein" evidence="2">
    <location>
        <begin position="173"/>
        <end position="267"/>
    </location>
</feature>
<keyword evidence="1" id="KW-1133">Transmembrane helix</keyword>
<dbReference type="PANTHER" id="PTHR30273:SF2">
    <property type="entry name" value="PROTEIN FECR"/>
    <property type="match status" value="1"/>
</dbReference>
<dbReference type="Gene3D" id="3.55.50.30">
    <property type="match status" value="1"/>
</dbReference>
<gene>
    <name evidence="4" type="ORF">ED312_17125</name>
</gene>
<dbReference type="AlphaFoldDB" id="A0A3N0E3G5"/>
<keyword evidence="5" id="KW-1185">Reference proteome</keyword>
<feature type="domain" description="Protein FecR C-terminal" evidence="3">
    <location>
        <begin position="316"/>
        <end position="384"/>
    </location>
</feature>